<evidence type="ECO:0000313" key="9">
    <source>
        <dbReference type="Proteomes" id="UP000176191"/>
    </source>
</evidence>
<dbReference type="Gene3D" id="3.90.230.10">
    <property type="entry name" value="Creatinase/methionine aminopeptidase superfamily"/>
    <property type="match status" value="1"/>
</dbReference>
<dbReference type="PANTHER" id="PTHR43330:SF27">
    <property type="entry name" value="METHIONINE AMINOPEPTIDASE"/>
    <property type="match status" value="1"/>
</dbReference>
<reference evidence="8 9" key="1">
    <citation type="journal article" date="2016" name="Nat. Commun.">
        <title>Thousands of microbial genomes shed light on interconnected biogeochemical processes in an aquifer system.</title>
        <authorList>
            <person name="Anantharaman K."/>
            <person name="Brown C.T."/>
            <person name="Hug L.A."/>
            <person name="Sharon I."/>
            <person name="Castelle C.J."/>
            <person name="Probst A.J."/>
            <person name="Thomas B.C."/>
            <person name="Singh A."/>
            <person name="Wilkins M.J."/>
            <person name="Karaoz U."/>
            <person name="Brodie E.L."/>
            <person name="Williams K.H."/>
            <person name="Hubbard S.S."/>
            <person name="Banfield J.F."/>
        </authorList>
    </citation>
    <scope>NUCLEOTIDE SEQUENCE [LARGE SCALE GENOMIC DNA]</scope>
</reference>
<dbReference type="InterPro" id="IPR000994">
    <property type="entry name" value="Pept_M24"/>
</dbReference>
<evidence type="ECO:0000256" key="6">
    <source>
        <dbReference type="RuleBase" id="RU003653"/>
    </source>
</evidence>
<dbReference type="GO" id="GO:0046872">
    <property type="term" value="F:metal ion binding"/>
    <property type="evidence" value="ECO:0007669"/>
    <property type="project" value="UniProtKB-KW"/>
</dbReference>
<dbReference type="GO" id="GO:0004239">
    <property type="term" value="F:initiator methionyl aminopeptidase activity"/>
    <property type="evidence" value="ECO:0007669"/>
    <property type="project" value="UniProtKB-EC"/>
</dbReference>
<dbReference type="Proteomes" id="UP000176191">
    <property type="component" value="Unassembled WGS sequence"/>
</dbReference>
<dbReference type="PANTHER" id="PTHR43330">
    <property type="entry name" value="METHIONINE AMINOPEPTIDASE"/>
    <property type="match status" value="1"/>
</dbReference>
<evidence type="ECO:0000256" key="3">
    <source>
        <dbReference type="ARBA" id="ARBA00022670"/>
    </source>
</evidence>
<keyword evidence="2 6" id="KW-0031">Aminopeptidase</keyword>
<dbReference type="NCBIfam" id="TIGR00500">
    <property type="entry name" value="met_pdase_I"/>
    <property type="match status" value="1"/>
</dbReference>
<proteinExistence type="inferred from homology"/>
<feature type="domain" description="Peptidase M24" evidence="7">
    <location>
        <begin position="1"/>
        <end position="228"/>
    </location>
</feature>
<name>A0A1F5F7B5_9BACT</name>
<accession>A0A1F5F7B5</accession>
<dbReference type="GO" id="GO:0005829">
    <property type="term" value="C:cytosol"/>
    <property type="evidence" value="ECO:0007669"/>
    <property type="project" value="TreeGrafter"/>
</dbReference>
<keyword evidence="4 6" id="KW-0479">Metal-binding</keyword>
<dbReference type="PRINTS" id="PR00599">
    <property type="entry name" value="MAPEPTIDASE"/>
</dbReference>
<evidence type="ECO:0000259" key="7">
    <source>
        <dbReference type="Pfam" id="PF00557"/>
    </source>
</evidence>
<evidence type="ECO:0000313" key="8">
    <source>
        <dbReference type="EMBL" id="OGD75527.1"/>
    </source>
</evidence>
<organism evidence="8 9">
    <name type="scientific">Candidatus Collierbacteria bacterium RIFOXYA2_FULL_46_10</name>
    <dbReference type="NCBI Taxonomy" id="1817726"/>
    <lineage>
        <taxon>Bacteria</taxon>
        <taxon>Candidatus Collieribacteriota</taxon>
    </lineage>
</organism>
<dbReference type="InterPro" id="IPR001714">
    <property type="entry name" value="Pept_M24_MAP"/>
</dbReference>
<comment type="cofactor">
    <cofactor evidence="6">
        <name>Co(2+)</name>
        <dbReference type="ChEBI" id="CHEBI:48828"/>
    </cofactor>
    <cofactor evidence="6">
        <name>Zn(2+)</name>
        <dbReference type="ChEBI" id="CHEBI:29105"/>
    </cofactor>
    <cofactor evidence="6">
        <name>Mn(2+)</name>
        <dbReference type="ChEBI" id="CHEBI:29035"/>
    </cofactor>
    <cofactor evidence="6">
        <name>Fe(2+)</name>
        <dbReference type="ChEBI" id="CHEBI:29033"/>
    </cofactor>
    <text evidence="6">Binds 2 divalent metal cations per subunit. Has a high-affinity and a low affinity metal-binding site. The true nature of the physiological cofactor is under debate. The enzyme is active with cobalt, zinc, manganese or divalent iron ions.</text>
</comment>
<gene>
    <name evidence="8" type="ORF">A2228_03445</name>
</gene>
<dbReference type="EMBL" id="MFAK01000002">
    <property type="protein sequence ID" value="OGD75527.1"/>
    <property type="molecule type" value="Genomic_DNA"/>
</dbReference>
<comment type="catalytic activity">
    <reaction evidence="6">
        <text>Release of N-terminal amino acids, preferentially methionine, from peptides and arylamides.</text>
        <dbReference type="EC" id="3.4.11.18"/>
    </reaction>
</comment>
<dbReference type="InterPro" id="IPR036005">
    <property type="entry name" value="Creatinase/aminopeptidase-like"/>
</dbReference>
<dbReference type="GO" id="GO:0070006">
    <property type="term" value="F:metalloaminopeptidase activity"/>
    <property type="evidence" value="ECO:0007669"/>
    <property type="project" value="InterPro"/>
</dbReference>
<comment type="function">
    <text evidence="1">Removes the N-terminal methionine from nascent proteins. The N-terminal methionine is often cleaved when the second residue in the primary sequence is small and uncharged (Met-Ala-, Cys, Gly, Pro, Ser, Thr, or Val). Requires deformylation of the N(alpha)-formylated initiator methionine before it can be hydrolyzed.</text>
</comment>
<evidence type="ECO:0000256" key="5">
    <source>
        <dbReference type="ARBA" id="ARBA00022801"/>
    </source>
</evidence>
<protein>
    <recommendedName>
        <fullName evidence="6">Methionine aminopeptidase</fullName>
        <ecNumber evidence="6">3.4.11.18</ecNumber>
    </recommendedName>
</protein>
<evidence type="ECO:0000256" key="2">
    <source>
        <dbReference type="ARBA" id="ARBA00022438"/>
    </source>
</evidence>
<evidence type="ECO:0000256" key="4">
    <source>
        <dbReference type="ARBA" id="ARBA00022723"/>
    </source>
</evidence>
<dbReference type="GO" id="GO:0006508">
    <property type="term" value="P:proteolysis"/>
    <property type="evidence" value="ECO:0007669"/>
    <property type="project" value="UniProtKB-KW"/>
</dbReference>
<comment type="similarity">
    <text evidence="6">Belongs to the peptidase M24A family.</text>
</comment>
<dbReference type="SUPFAM" id="SSF55920">
    <property type="entry name" value="Creatinase/aminopeptidase"/>
    <property type="match status" value="1"/>
</dbReference>
<dbReference type="AlphaFoldDB" id="A0A1F5F7B5"/>
<dbReference type="EC" id="3.4.11.18" evidence="6"/>
<comment type="caution">
    <text evidence="8">The sequence shown here is derived from an EMBL/GenBank/DDBJ whole genome shotgun (WGS) entry which is preliminary data.</text>
</comment>
<evidence type="ECO:0000256" key="1">
    <source>
        <dbReference type="ARBA" id="ARBA00002521"/>
    </source>
</evidence>
<keyword evidence="5" id="KW-0378">Hydrolase</keyword>
<dbReference type="InterPro" id="IPR002467">
    <property type="entry name" value="Pept_M24A_MAP1"/>
</dbReference>
<keyword evidence="3 6" id="KW-0645">Protease</keyword>
<sequence>MQEGGAILGQVRRDLYAFTQVGVTPAAIEQEARRLIKQLGGELSFTKVPSYHWATCVNLNAGIVHGIPTSTVPFRDGDLITVDVGVYYHGFHTDAAFSKVVGNSTPEQRRFLQAGLEGLQLAIDAVKPGNYIGDISLAMDSTVKKYGYSTTRELTGHGVGRELHEEPMISNRVLGPREQTPVITLGQTLAIELIYVEGKPALFLEEDGWTISVKDGTLSAVFEETVQVVPGGCLILTNPALSQIV</sequence>
<dbReference type="Pfam" id="PF00557">
    <property type="entry name" value="Peptidase_M24"/>
    <property type="match status" value="1"/>
</dbReference>